<protein>
    <recommendedName>
        <fullName evidence="4">Hsp70 protein</fullName>
    </recommendedName>
</protein>
<proteinExistence type="predicted"/>
<dbReference type="Proteomes" id="UP001251217">
    <property type="component" value="Unassembled WGS sequence"/>
</dbReference>
<dbReference type="RefSeq" id="WP_310405801.1">
    <property type="nucleotide sequence ID" value="NZ_JAVDWW010000008.1"/>
</dbReference>
<gene>
    <name evidence="2" type="ORF">J2W56_004893</name>
</gene>
<feature type="compositionally biased region" description="Polar residues" evidence="1">
    <location>
        <begin position="386"/>
        <end position="399"/>
    </location>
</feature>
<feature type="region of interest" description="Disordered" evidence="1">
    <location>
        <begin position="531"/>
        <end position="557"/>
    </location>
</feature>
<organism evidence="2 3">
    <name type="scientific">Nocardia kruczakiae</name>
    <dbReference type="NCBI Taxonomy" id="261477"/>
    <lineage>
        <taxon>Bacteria</taxon>
        <taxon>Bacillati</taxon>
        <taxon>Actinomycetota</taxon>
        <taxon>Actinomycetes</taxon>
        <taxon>Mycobacteriales</taxon>
        <taxon>Nocardiaceae</taxon>
        <taxon>Nocardia</taxon>
    </lineage>
</organism>
<reference evidence="2 3" key="1">
    <citation type="submission" date="2023-07" db="EMBL/GenBank/DDBJ databases">
        <title>Sorghum-associated microbial communities from plants grown in Nebraska, USA.</title>
        <authorList>
            <person name="Schachtman D."/>
        </authorList>
    </citation>
    <scope>NUCLEOTIDE SEQUENCE [LARGE SCALE GENOMIC DNA]</scope>
    <source>
        <strain evidence="2 3">4272</strain>
    </source>
</reference>
<sequence>MTARVGAIHLGWDVVSVAAGGGGTPIRPVQVEGTYTPPAYLLADKSGRLHTAGVDRQRPDLGIAVSDVRDILGHQQIRIAGATWPAELVFRARLYNPLAAIGSRLRGKPDVVALPFPDDWPDEKVEEYCRLVEQMDVLTDPLPESVALSGYVRALGLVQPPAHGRRGVGATGVYSDGRVCLVVAVDGDDEQPTESVGVPITPDSMRDAHSADNVVIEVMAAARSIGADTSTVLLTGNVCFNDALRLAFQNHLGARLRVADHPMHALVLGAAHLLVTDSEYAEAGQGPAVPNQPGPAVPNQPGPAVPNQPGPPRPGPMQAASNHSIPNRGAPQSDSRPENAGRHAWQDAGAPEPARPPAEPHRRPEPPNPHGVAEGRHAARDAGPASSPQALPTGEPTTRMTREAGQLESRFTRPPAGPVDDQRTTESGGRSSAGEQPDDEEHAHKGKLWSKVKDNLFGAPTIVGAVALAALAIHADGEADHMARPLPEHISAAAAAAGAAAARTDGAAAFDARSLGGVGAGSDFGSWPAVDKVSRAPEPSPACSVTPNAVERPGPGMRTVADHPCAHLAVDNLHYVVPTVPGTFDSGPPIHI</sequence>
<feature type="compositionally biased region" description="Basic and acidic residues" evidence="1">
    <location>
        <begin position="335"/>
        <end position="345"/>
    </location>
</feature>
<feature type="region of interest" description="Disordered" evidence="1">
    <location>
        <begin position="283"/>
        <end position="445"/>
    </location>
</feature>
<dbReference type="EMBL" id="JAVDWW010000008">
    <property type="protein sequence ID" value="MDR7171134.1"/>
    <property type="molecule type" value="Genomic_DNA"/>
</dbReference>
<evidence type="ECO:0000313" key="2">
    <source>
        <dbReference type="EMBL" id="MDR7171134.1"/>
    </source>
</evidence>
<feature type="compositionally biased region" description="Pro residues" evidence="1">
    <location>
        <begin position="290"/>
        <end position="315"/>
    </location>
</feature>
<feature type="compositionally biased region" description="Polar residues" evidence="1">
    <location>
        <begin position="425"/>
        <end position="434"/>
    </location>
</feature>
<evidence type="ECO:0008006" key="4">
    <source>
        <dbReference type="Google" id="ProtNLM"/>
    </source>
</evidence>
<comment type="caution">
    <text evidence="2">The sequence shown here is derived from an EMBL/GenBank/DDBJ whole genome shotgun (WGS) entry which is preliminary data.</text>
</comment>
<feature type="compositionally biased region" description="Polar residues" evidence="1">
    <location>
        <begin position="321"/>
        <end position="334"/>
    </location>
</feature>
<evidence type="ECO:0000313" key="3">
    <source>
        <dbReference type="Proteomes" id="UP001251217"/>
    </source>
</evidence>
<keyword evidence="3" id="KW-1185">Reference proteome</keyword>
<accession>A0ABU1XKS3</accession>
<evidence type="ECO:0000256" key="1">
    <source>
        <dbReference type="SAM" id="MobiDB-lite"/>
    </source>
</evidence>
<name>A0ABU1XKS3_9NOCA</name>